<dbReference type="Proteomes" id="UP001194714">
    <property type="component" value="Unassembled WGS sequence"/>
</dbReference>
<reference evidence="1 2" key="1">
    <citation type="submission" date="2020-01" db="EMBL/GenBank/DDBJ databases">
        <title>Draft genome sequence of Cand. Neptunochlamydia vexilliferae K9.</title>
        <authorList>
            <person name="Schulz F."/>
            <person name="Koestlbacher S."/>
            <person name="Wascher F."/>
            <person name="Pizzetti I."/>
            <person name="Horn M."/>
        </authorList>
    </citation>
    <scope>NUCLEOTIDE SEQUENCE [LARGE SCALE GENOMIC DNA]</scope>
    <source>
        <strain evidence="1 2">K9</strain>
    </source>
</reference>
<proteinExistence type="predicted"/>
<evidence type="ECO:0000313" key="1">
    <source>
        <dbReference type="EMBL" id="MBF5060261.1"/>
    </source>
</evidence>
<gene>
    <name evidence="1" type="ORF">NEPTK9_001794</name>
</gene>
<dbReference type="RefSeq" id="WP_194848575.1">
    <property type="nucleotide sequence ID" value="NZ_JAAEJV010000109.1"/>
</dbReference>
<evidence type="ECO:0000313" key="2">
    <source>
        <dbReference type="Proteomes" id="UP001194714"/>
    </source>
</evidence>
<organism evidence="1 2">
    <name type="scientific">Candidatus Neptunichlamydia vexilliferae</name>
    <dbReference type="NCBI Taxonomy" id="1651774"/>
    <lineage>
        <taxon>Bacteria</taxon>
        <taxon>Pseudomonadati</taxon>
        <taxon>Chlamydiota</taxon>
        <taxon>Chlamydiia</taxon>
        <taxon>Parachlamydiales</taxon>
        <taxon>Simkaniaceae</taxon>
        <taxon>Candidatus Neptunichlamydia</taxon>
    </lineage>
</organism>
<name>A0ABS0B3D6_9BACT</name>
<accession>A0ABS0B3D6</accession>
<keyword evidence="2" id="KW-1185">Reference proteome</keyword>
<comment type="caution">
    <text evidence="1">The sequence shown here is derived from an EMBL/GenBank/DDBJ whole genome shotgun (WGS) entry which is preliminary data.</text>
</comment>
<dbReference type="EMBL" id="JAAEJV010000109">
    <property type="protein sequence ID" value="MBF5060261.1"/>
    <property type="molecule type" value="Genomic_DNA"/>
</dbReference>
<protein>
    <submittedName>
        <fullName evidence="1">Uncharacterized protein</fullName>
    </submittedName>
</protein>
<sequence>MSANSDNKRIEISVGVKIQSFLEHGIISSASIDNKGITNTSTSNDEQKVEGVFLNCISSTQGIYACLFNPAKGAFVVGLEETVGENGILDAAIKRNKATLTEAEENIKNQFGSLVTPTDKLLKSGSRNKVLPEDATFLSDVSNKTHQLMLFLVKISVKTVELPSEDGSKEIRRKEIKPEAITQIILSARFRPELEKTKLKDDKRVIFVESEGTEKLVFSYKDEWGDPQTITIKKEVSVPAYEKALESMALNKDLKKEPLITHMTRLWSPSQEVDSTK</sequence>